<dbReference type="EMBL" id="RCZI01000003">
    <property type="protein sequence ID" value="TPG27417.1"/>
    <property type="molecule type" value="Genomic_DNA"/>
</dbReference>
<evidence type="ECO:0000313" key="2">
    <source>
        <dbReference type="EMBL" id="TPG27417.1"/>
    </source>
</evidence>
<dbReference type="Pfam" id="PF00561">
    <property type="entry name" value="Abhydrolase_1"/>
    <property type="match status" value="1"/>
</dbReference>
<dbReference type="PRINTS" id="PR00412">
    <property type="entry name" value="EPOXHYDRLASE"/>
</dbReference>
<dbReference type="Proteomes" id="UP000319212">
    <property type="component" value="Unassembled WGS sequence"/>
</dbReference>
<organism evidence="2 3">
    <name type="scientific">Variovorax guangxiensis</name>
    <dbReference type="NCBI Taxonomy" id="1775474"/>
    <lineage>
        <taxon>Bacteria</taxon>
        <taxon>Pseudomonadati</taxon>
        <taxon>Pseudomonadota</taxon>
        <taxon>Betaproteobacteria</taxon>
        <taxon>Burkholderiales</taxon>
        <taxon>Comamonadaceae</taxon>
        <taxon>Variovorax</taxon>
    </lineage>
</organism>
<dbReference type="InterPro" id="IPR000073">
    <property type="entry name" value="AB_hydrolase_1"/>
</dbReference>
<dbReference type="AlphaFoldDB" id="A0A502DPW1"/>
<dbReference type="InterPro" id="IPR029058">
    <property type="entry name" value="AB_hydrolase_fold"/>
</dbReference>
<protein>
    <submittedName>
        <fullName evidence="2">Alpha/beta fold hydrolase</fullName>
    </submittedName>
</protein>
<dbReference type="GO" id="GO:0016787">
    <property type="term" value="F:hydrolase activity"/>
    <property type="evidence" value="ECO:0007669"/>
    <property type="project" value="UniProtKB-KW"/>
</dbReference>
<comment type="caution">
    <text evidence="2">The sequence shown here is derived from an EMBL/GenBank/DDBJ whole genome shotgun (WGS) entry which is preliminary data.</text>
</comment>
<reference evidence="2 3" key="1">
    <citation type="journal article" date="2019" name="Environ. Microbiol.">
        <title>Species interactions and distinct microbial communities in high Arctic permafrost affected cryosols are associated with the CH4 and CO2 gas fluxes.</title>
        <authorList>
            <person name="Altshuler I."/>
            <person name="Hamel J."/>
            <person name="Turney S."/>
            <person name="Magnuson E."/>
            <person name="Levesque R."/>
            <person name="Greer C."/>
            <person name="Whyte L.G."/>
        </authorList>
    </citation>
    <scope>NUCLEOTIDE SEQUENCE [LARGE SCALE GENOMIC DNA]</scope>
    <source>
        <strain evidence="2 3">S06.C</strain>
    </source>
</reference>
<name>A0A502DPW1_9BURK</name>
<keyword evidence="2" id="KW-0378">Hydrolase</keyword>
<dbReference type="InterPro" id="IPR000639">
    <property type="entry name" value="Epox_hydrolase-like"/>
</dbReference>
<gene>
    <name evidence="2" type="ORF">EAH82_11550</name>
</gene>
<proteinExistence type="predicted"/>
<dbReference type="PANTHER" id="PTHR46438">
    <property type="entry name" value="ALPHA/BETA-HYDROLASES SUPERFAMILY PROTEIN"/>
    <property type="match status" value="1"/>
</dbReference>
<sequence length="278" mass="30752">MPMTLEVETGQFVQANGLKIHYHALGEGKPVVMLHGGGPGAAGWSNYSRNVKPLARTFRTIVIDLPGFGKSDKTASQGSVFEFMSDAVVGVMDALKIDKASFIGNSLGGGTSLKTCVRHPDRVDRMVLMGPAGSLPMFTMLPEGMRLLRSYYGGTGPSLEKLKTFLEYLVFDPSQISEELLQARYELSCDPQVIANPPMKNMGKQLPADQLWRDNLSALPHKTLLVFGREDRTVPLDAAFILLRTLRNATLHVMPNTGHWAQWERAEEFNRLCEEFLA</sequence>
<feature type="domain" description="AB hydrolase-1" evidence="1">
    <location>
        <begin position="30"/>
        <end position="265"/>
    </location>
</feature>
<dbReference type="SUPFAM" id="SSF53474">
    <property type="entry name" value="alpha/beta-Hydrolases"/>
    <property type="match status" value="1"/>
</dbReference>
<dbReference type="PANTHER" id="PTHR46438:SF11">
    <property type="entry name" value="LIPASE-RELATED"/>
    <property type="match status" value="1"/>
</dbReference>
<evidence type="ECO:0000259" key="1">
    <source>
        <dbReference type="Pfam" id="PF00561"/>
    </source>
</evidence>
<dbReference type="OrthoDB" id="9799989at2"/>
<accession>A0A502DPW1</accession>
<dbReference type="Gene3D" id="3.40.50.1820">
    <property type="entry name" value="alpha/beta hydrolase"/>
    <property type="match status" value="1"/>
</dbReference>
<evidence type="ECO:0000313" key="3">
    <source>
        <dbReference type="Proteomes" id="UP000319212"/>
    </source>
</evidence>
<dbReference type="PRINTS" id="PR00111">
    <property type="entry name" value="ABHYDROLASE"/>
</dbReference>